<dbReference type="InterPro" id="IPR050863">
    <property type="entry name" value="CenT-Element_Derived"/>
</dbReference>
<dbReference type="PROSITE" id="PS51253">
    <property type="entry name" value="HTH_CENPB"/>
    <property type="match status" value="1"/>
</dbReference>
<dbReference type="EnsemblMetazoa" id="PPAI010735-RA">
    <property type="protein sequence ID" value="PPAI010735-PA"/>
    <property type="gene ID" value="PPAI010735"/>
</dbReference>
<protein>
    <submittedName>
        <fullName evidence="2">Uncharacterized protein</fullName>
    </submittedName>
</protein>
<reference evidence="2" key="1">
    <citation type="submission" date="2022-08" db="UniProtKB">
        <authorList>
            <consortium name="EnsemblMetazoa"/>
        </authorList>
    </citation>
    <scope>IDENTIFICATION</scope>
    <source>
        <strain evidence="2">Israel</strain>
    </source>
</reference>
<dbReference type="GO" id="GO:0003677">
    <property type="term" value="F:DNA binding"/>
    <property type="evidence" value="ECO:0007669"/>
    <property type="project" value="UniProtKB-KW"/>
</dbReference>
<dbReference type="VEuPathDB" id="VectorBase:PPAI010735"/>
<sequence>MGPLFDDQDITLRMGMKNREKLSKNASRQVFLQHEENALVEYLLTYSKLCYGLTMNTLRDLAYQFAVSLNRKFPDNWAENRKAGKDWAMRFLKRHRTISIRKPEDTSVVGSTVFNRTNLKSYYESLQTVMQQHNVDSSRIWKLSTVDLSTMLQATECVSKEKEDNVSIVVIVNASGDYMPPVYIFPRNETQMENIEGVPDNAITLFNENGRMNSEEFLRTLENIKDHTAPSKKHPIILLLDQASYLTIDALKMCLECGIHIVSLPPQTRHETQSLELTVSDLFKA</sequence>
<evidence type="ECO:0000313" key="2">
    <source>
        <dbReference type="EnsemblMetazoa" id="PPAI010735-PA"/>
    </source>
</evidence>
<organism evidence="2 3">
    <name type="scientific">Phlebotomus papatasi</name>
    <name type="common">Sandfly</name>
    <dbReference type="NCBI Taxonomy" id="29031"/>
    <lineage>
        <taxon>Eukaryota</taxon>
        <taxon>Metazoa</taxon>
        <taxon>Ecdysozoa</taxon>
        <taxon>Arthropoda</taxon>
        <taxon>Hexapoda</taxon>
        <taxon>Insecta</taxon>
        <taxon>Pterygota</taxon>
        <taxon>Neoptera</taxon>
        <taxon>Endopterygota</taxon>
        <taxon>Diptera</taxon>
        <taxon>Nematocera</taxon>
        <taxon>Psychodoidea</taxon>
        <taxon>Psychodidae</taxon>
        <taxon>Phlebotomus</taxon>
        <taxon>Phlebotomus</taxon>
    </lineage>
</organism>
<dbReference type="EMBL" id="AJVK01008551">
    <property type="status" value="NOT_ANNOTATED_CDS"/>
    <property type="molecule type" value="Genomic_DNA"/>
</dbReference>
<evidence type="ECO:0000313" key="3">
    <source>
        <dbReference type="Proteomes" id="UP000092462"/>
    </source>
</evidence>
<dbReference type="InterPro" id="IPR006600">
    <property type="entry name" value="HTH_CenpB_DNA-bd_dom"/>
</dbReference>
<accession>A0A1B0DQE4</accession>
<evidence type="ECO:0000256" key="1">
    <source>
        <dbReference type="ARBA" id="ARBA00023125"/>
    </source>
</evidence>
<keyword evidence="3" id="KW-1185">Reference proteome</keyword>
<dbReference type="GO" id="GO:0005634">
    <property type="term" value="C:nucleus"/>
    <property type="evidence" value="ECO:0007669"/>
    <property type="project" value="TreeGrafter"/>
</dbReference>
<dbReference type="PANTHER" id="PTHR19303">
    <property type="entry name" value="TRANSPOSON"/>
    <property type="match status" value="1"/>
</dbReference>
<keyword evidence="1" id="KW-0238">DNA-binding</keyword>
<name>A0A1B0DQE4_PHLPP</name>
<dbReference type="Proteomes" id="UP000092462">
    <property type="component" value="Unassembled WGS sequence"/>
</dbReference>
<dbReference type="VEuPathDB" id="VectorBase:PPAPM1_012159"/>
<dbReference type="Pfam" id="PF03221">
    <property type="entry name" value="HTH_Tnp_Tc5"/>
    <property type="match status" value="1"/>
</dbReference>
<dbReference type="PANTHER" id="PTHR19303:SF74">
    <property type="entry name" value="POGO TRANSPOSABLE ELEMENT WITH KRAB DOMAIN"/>
    <property type="match status" value="1"/>
</dbReference>
<proteinExistence type="predicted"/>
<dbReference type="AlphaFoldDB" id="A0A1B0DQE4"/>